<reference evidence="2 3" key="1">
    <citation type="submission" date="2018-02" db="EMBL/GenBank/DDBJ databases">
        <title>Comparative genomes isolates from brazilian mangrove.</title>
        <authorList>
            <person name="Araujo J.E."/>
            <person name="Taketani R.G."/>
            <person name="Silva M.C.P."/>
            <person name="Loureco M.V."/>
            <person name="Andreote F.D."/>
        </authorList>
    </citation>
    <scope>NUCLEOTIDE SEQUENCE [LARGE SCALE GENOMIC DNA]</scope>
    <source>
        <strain evidence="2 3">HEX-2 MGV</strain>
    </source>
</reference>
<evidence type="ECO:0000313" key="3">
    <source>
        <dbReference type="Proteomes" id="UP000240009"/>
    </source>
</evidence>
<name>A0A2S8GBJ4_9BACT</name>
<dbReference type="Gene3D" id="1.25.40.10">
    <property type="entry name" value="Tetratricopeptide repeat domain"/>
    <property type="match status" value="1"/>
</dbReference>
<gene>
    <name evidence="2" type="ORF">C5Y96_00085</name>
</gene>
<dbReference type="SUPFAM" id="SSF48452">
    <property type="entry name" value="TPR-like"/>
    <property type="match status" value="1"/>
</dbReference>
<dbReference type="PROSITE" id="PS50005">
    <property type="entry name" value="TPR"/>
    <property type="match status" value="1"/>
</dbReference>
<dbReference type="InterPro" id="IPR011990">
    <property type="entry name" value="TPR-like_helical_dom_sf"/>
</dbReference>
<dbReference type="AlphaFoldDB" id="A0A2S8GBJ4"/>
<evidence type="ECO:0000313" key="2">
    <source>
        <dbReference type="EMBL" id="PQO41807.1"/>
    </source>
</evidence>
<keyword evidence="1" id="KW-0802">TPR repeat</keyword>
<organism evidence="2 3">
    <name type="scientific">Blastopirellula marina</name>
    <dbReference type="NCBI Taxonomy" id="124"/>
    <lineage>
        <taxon>Bacteria</taxon>
        <taxon>Pseudomonadati</taxon>
        <taxon>Planctomycetota</taxon>
        <taxon>Planctomycetia</taxon>
        <taxon>Pirellulales</taxon>
        <taxon>Pirellulaceae</taxon>
        <taxon>Blastopirellula</taxon>
    </lineage>
</organism>
<feature type="repeat" description="TPR" evidence="1">
    <location>
        <begin position="4"/>
        <end position="37"/>
    </location>
</feature>
<evidence type="ECO:0000256" key="1">
    <source>
        <dbReference type="PROSITE-ProRule" id="PRU00339"/>
    </source>
</evidence>
<proteinExistence type="predicted"/>
<dbReference type="InterPro" id="IPR019734">
    <property type="entry name" value="TPR_rpt"/>
</dbReference>
<comment type="caution">
    <text evidence="2">The sequence shown here is derived from an EMBL/GenBank/DDBJ whole genome shotgun (WGS) entry which is preliminary data.</text>
</comment>
<dbReference type="RefSeq" id="WP_105349514.1">
    <property type="nucleotide sequence ID" value="NZ_PUIA01000001.1"/>
</dbReference>
<protein>
    <submittedName>
        <fullName evidence="2">Scaffolding protein</fullName>
    </submittedName>
</protein>
<dbReference type="OrthoDB" id="281483at2"/>
<dbReference type="SMART" id="SM00028">
    <property type="entry name" value="TPR"/>
    <property type="match status" value="2"/>
</dbReference>
<sequence>MSDTSALYKEGEKLRDEGKYAEAVEKFKAVLAAKPEHVLSHMALAVTYGNLNDFENACYHAEMACQLEPTEPFNFTALSVTYQKAFEATRDPKYIEKAEQAKHHSDVSRGGM</sequence>
<accession>A0A2S8GBJ4</accession>
<dbReference type="EMBL" id="PUIA01000001">
    <property type="protein sequence ID" value="PQO41807.1"/>
    <property type="molecule type" value="Genomic_DNA"/>
</dbReference>
<dbReference type="Proteomes" id="UP000240009">
    <property type="component" value="Unassembled WGS sequence"/>
</dbReference>